<organism evidence="1 2">
    <name type="scientific">Faecalibacillus intestinalis</name>
    <dbReference type="NCBI Taxonomy" id="1982626"/>
    <lineage>
        <taxon>Bacteria</taxon>
        <taxon>Bacillati</taxon>
        <taxon>Bacillota</taxon>
        <taxon>Erysipelotrichia</taxon>
        <taxon>Erysipelotrichales</taxon>
        <taxon>Coprobacillaceae</taxon>
        <taxon>Faecalibacillus</taxon>
    </lineage>
</organism>
<dbReference type="Proteomes" id="UP001204814">
    <property type="component" value="Unassembled WGS sequence"/>
</dbReference>
<dbReference type="RefSeq" id="WP_117829248.1">
    <property type="nucleotide sequence ID" value="NZ_JAJDKX010000007.1"/>
</dbReference>
<dbReference type="EMBL" id="JANGBO010000001">
    <property type="protein sequence ID" value="MCQ5060879.1"/>
    <property type="molecule type" value="Genomic_DNA"/>
</dbReference>
<comment type="caution">
    <text evidence="1">The sequence shown here is derived from an EMBL/GenBank/DDBJ whole genome shotgun (WGS) entry which is preliminary data.</text>
</comment>
<dbReference type="AlphaFoldDB" id="A0AAP2UDL6"/>
<protein>
    <submittedName>
        <fullName evidence="1">Uncharacterized protein</fullName>
    </submittedName>
</protein>
<evidence type="ECO:0000313" key="1">
    <source>
        <dbReference type="EMBL" id="MCQ5060879.1"/>
    </source>
</evidence>
<gene>
    <name evidence="1" type="ORF">NE542_03385</name>
</gene>
<proteinExistence type="predicted"/>
<name>A0AAP2UDL6_9FIRM</name>
<sequence>MEERKIIFEVYDEIDKIAYKLNGIYQTLYSMDLEILTSFVDNQGRASKAFLCDQLSHNISKLIEYNEKLFEVLHKPVFEIPDDIEDAEQSDD</sequence>
<evidence type="ECO:0000313" key="2">
    <source>
        <dbReference type="Proteomes" id="UP001204814"/>
    </source>
</evidence>
<reference evidence="1" key="1">
    <citation type="submission" date="2022-06" db="EMBL/GenBank/DDBJ databases">
        <title>Isolation of gut microbiota from human fecal samples.</title>
        <authorList>
            <person name="Pamer E.G."/>
            <person name="Barat B."/>
            <person name="Waligurski E."/>
            <person name="Medina S."/>
            <person name="Paddock L."/>
            <person name="Mostad J."/>
        </authorList>
    </citation>
    <scope>NUCLEOTIDE SEQUENCE</scope>
    <source>
        <strain evidence="1">DFI.6.24</strain>
    </source>
</reference>
<accession>A0AAP2UDL6</accession>